<dbReference type="EMBL" id="AEWX01000017">
    <property type="protein sequence ID" value="EGC20196.1"/>
    <property type="molecule type" value="Genomic_DNA"/>
</dbReference>
<dbReference type="AlphaFoldDB" id="F0F6B4"/>
<dbReference type="HOGENOM" id="CLU_2992910_0_0_10"/>
<dbReference type="Proteomes" id="UP000005697">
    <property type="component" value="Unassembled WGS sequence"/>
</dbReference>
<protein>
    <submittedName>
        <fullName evidence="2">Uncharacterized protein</fullName>
    </submittedName>
</protein>
<sequence length="57" mass="6854">MLFLWKEDYDFLQFFTTFTFSFEGFYAFTYAVFALAELKYPIKSFSLSKILFNFVAT</sequence>
<keyword evidence="1" id="KW-1133">Transmembrane helix</keyword>
<organism evidence="2 3">
    <name type="scientific">Prevotella multiformis DSM 16608</name>
    <dbReference type="NCBI Taxonomy" id="888743"/>
    <lineage>
        <taxon>Bacteria</taxon>
        <taxon>Pseudomonadati</taxon>
        <taxon>Bacteroidota</taxon>
        <taxon>Bacteroidia</taxon>
        <taxon>Bacteroidales</taxon>
        <taxon>Prevotellaceae</taxon>
        <taxon>Prevotella</taxon>
    </lineage>
</organism>
<feature type="transmembrane region" description="Helical" evidence="1">
    <location>
        <begin position="12"/>
        <end position="36"/>
    </location>
</feature>
<keyword evidence="1" id="KW-0472">Membrane</keyword>
<evidence type="ECO:0000256" key="1">
    <source>
        <dbReference type="SAM" id="Phobius"/>
    </source>
</evidence>
<evidence type="ECO:0000313" key="3">
    <source>
        <dbReference type="Proteomes" id="UP000005697"/>
    </source>
</evidence>
<proteinExistence type="predicted"/>
<reference evidence="2 3" key="1">
    <citation type="submission" date="2011-01" db="EMBL/GenBank/DDBJ databases">
        <authorList>
            <person name="Muzny D."/>
            <person name="Qin X."/>
            <person name="Deng J."/>
            <person name="Jiang H."/>
            <person name="Liu Y."/>
            <person name="Qu J."/>
            <person name="Song X.-Z."/>
            <person name="Zhang L."/>
            <person name="Thornton R."/>
            <person name="Coyle M."/>
            <person name="Francisco L."/>
            <person name="Jackson L."/>
            <person name="Javaid M."/>
            <person name="Korchina V."/>
            <person name="Kovar C."/>
            <person name="Mata R."/>
            <person name="Mathew T."/>
            <person name="Ngo R."/>
            <person name="Nguyen L."/>
            <person name="Nguyen N."/>
            <person name="Okwuonu G."/>
            <person name="Ongeri F."/>
            <person name="Pham C."/>
            <person name="Simmons D."/>
            <person name="Wilczek-Boney K."/>
            <person name="Hale W."/>
            <person name="Jakkamsetti A."/>
            <person name="Pham P."/>
            <person name="Ruth R."/>
            <person name="San Lucas F."/>
            <person name="Warren J."/>
            <person name="Zhang J."/>
            <person name="Zhao Z."/>
            <person name="Zhou C."/>
            <person name="Zhu D."/>
            <person name="Lee S."/>
            <person name="Bess C."/>
            <person name="Blankenburg K."/>
            <person name="Forbes L."/>
            <person name="Fu Q."/>
            <person name="Gubbala S."/>
            <person name="Hirani K."/>
            <person name="Jayaseelan J.C."/>
            <person name="Lara F."/>
            <person name="Munidasa M."/>
            <person name="Palculict T."/>
            <person name="Patil S."/>
            <person name="Pu L.-L."/>
            <person name="Saada N."/>
            <person name="Tang L."/>
            <person name="Weissenberger G."/>
            <person name="Zhu Y."/>
            <person name="Hemphill L."/>
            <person name="Shang Y."/>
            <person name="Youmans B."/>
            <person name="Ayvaz T."/>
            <person name="Ross M."/>
            <person name="Santibanez J."/>
            <person name="Aqrawi P."/>
            <person name="Gross S."/>
            <person name="Joshi V."/>
            <person name="Fowler G."/>
            <person name="Nazareth L."/>
            <person name="Reid J."/>
            <person name="Worley K."/>
            <person name="Petrosino J."/>
            <person name="Highlander S."/>
            <person name="Gibbs R."/>
        </authorList>
    </citation>
    <scope>NUCLEOTIDE SEQUENCE [LARGE SCALE GENOMIC DNA]</scope>
    <source>
        <strain evidence="2 3">DSM 16608</strain>
    </source>
</reference>
<dbReference type="STRING" id="888743.HMPREF9141_1136"/>
<gene>
    <name evidence="2" type="ORF">HMPREF9141_1136</name>
</gene>
<comment type="caution">
    <text evidence="2">The sequence shown here is derived from an EMBL/GenBank/DDBJ whole genome shotgun (WGS) entry which is preliminary data.</text>
</comment>
<accession>F0F6B4</accession>
<keyword evidence="3" id="KW-1185">Reference proteome</keyword>
<name>F0F6B4_9BACT</name>
<evidence type="ECO:0000313" key="2">
    <source>
        <dbReference type="EMBL" id="EGC20196.1"/>
    </source>
</evidence>
<keyword evidence="1" id="KW-0812">Transmembrane</keyword>